<dbReference type="RefSeq" id="WP_369779933.1">
    <property type="nucleotide sequence ID" value="NZ_CP165727.1"/>
</dbReference>
<gene>
    <name evidence="1" type="ORF">AB5J51_38635</name>
</gene>
<dbReference type="AlphaFoldDB" id="A0AB39YDW8"/>
<name>A0AB39YDW8_9ACTN</name>
<evidence type="ECO:0000313" key="1">
    <source>
        <dbReference type="EMBL" id="XDV68415.1"/>
    </source>
</evidence>
<evidence type="ECO:0008006" key="2">
    <source>
        <dbReference type="Google" id="ProtNLM"/>
    </source>
</evidence>
<reference evidence="1" key="1">
    <citation type="submission" date="2024-08" db="EMBL/GenBank/DDBJ databases">
        <authorList>
            <person name="Yu S.T."/>
        </authorList>
    </citation>
    <scope>NUCLEOTIDE SEQUENCE</scope>
    <source>
        <strain evidence="1">R33</strain>
    </source>
</reference>
<protein>
    <recommendedName>
        <fullName evidence="2">Alpha-xylosidase</fullName>
    </recommendedName>
</protein>
<dbReference type="EMBL" id="CP165727">
    <property type="protein sequence ID" value="XDV68415.1"/>
    <property type="molecule type" value="Genomic_DNA"/>
</dbReference>
<accession>A0AB39YDW8</accession>
<proteinExistence type="predicted"/>
<dbReference type="Gene3D" id="2.60.40.1180">
    <property type="entry name" value="Golgi alpha-mannosidase II"/>
    <property type="match status" value="2"/>
</dbReference>
<dbReference type="InterPro" id="IPR013780">
    <property type="entry name" value="Glyco_hydro_b"/>
</dbReference>
<organism evidence="1">
    <name type="scientific">Streptomyces sp. R33</name>
    <dbReference type="NCBI Taxonomy" id="3238629"/>
    <lineage>
        <taxon>Bacteria</taxon>
        <taxon>Bacillati</taxon>
        <taxon>Actinomycetota</taxon>
        <taxon>Actinomycetes</taxon>
        <taxon>Kitasatosporales</taxon>
        <taxon>Streptomycetaceae</taxon>
        <taxon>Streptomyces</taxon>
    </lineage>
</organism>
<sequence>MKFTDDGTVEYYVPEGTWTNVLTGTQVAGLRWVREQHGFHTLPLLARPDFVIPLAADDQRPVSAWADGVELWVHAFADGAERTVVIPRSDGPGEAARFHLRRRGDRLHVTTDTPHPWQLRFCGPSGTVHVQPAGTLETCLAYPA</sequence>
<dbReference type="SUPFAM" id="SSF117125">
    <property type="entry name" value="Putative glucosidase YicI, C-terminal domain"/>
    <property type="match status" value="1"/>
</dbReference>